<dbReference type="PANTHER" id="PTHR48111:SF1">
    <property type="entry name" value="TWO-COMPONENT RESPONSE REGULATOR ORR33"/>
    <property type="match status" value="1"/>
</dbReference>
<dbReference type="SMART" id="SM00448">
    <property type="entry name" value="REC"/>
    <property type="match status" value="1"/>
</dbReference>
<protein>
    <submittedName>
        <fullName evidence="10">Response regulator transcription factor</fullName>
    </submittedName>
</protein>
<dbReference type="Proteomes" id="UP001501410">
    <property type="component" value="Unassembled WGS sequence"/>
</dbReference>
<name>A0ABP8MDU9_9BACT</name>
<gene>
    <name evidence="10" type="ORF">GCM10023092_02490</name>
</gene>
<organism evidence="10 11">
    <name type="scientific">Rurimicrobium arvi</name>
    <dbReference type="NCBI Taxonomy" id="2049916"/>
    <lineage>
        <taxon>Bacteria</taxon>
        <taxon>Pseudomonadati</taxon>
        <taxon>Bacteroidota</taxon>
        <taxon>Chitinophagia</taxon>
        <taxon>Chitinophagales</taxon>
        <taxon>Chitinophagaceae</taxon>
        <taxon>Rurimicrobium</taxon>
    </lineage>
</organism>
<dbReference type="SUPFAM" id="SSF46894">
    <property type="entry name" value="C-terminal effector domain of the bipartite response regulators"/>
    <property type="match status" value="1"/>
</dbReference>
<evidence type="ECO:0000259" key="9">
    <source>
        <dbReference type="PROSITE" id="PS51755"/>
    </source>
</evidence>
<feature type="domain" description="Response regulatory" evidence="8">
    <location>
        <begin position="8"/>
        <end position="124"/>
    </location>
</feature>
<evidence type="ECO:0000256" key="7">
    <source>
        <dbReference type="PROSITE-ProRule" id="PRU01091"/>
    </source>
</evidence>
<feature type="DNA-binding region" description="OmpR/PhoB-type" evidence="7">
    <location>
        <begin position="134"/>
        <end position="228"/>
    </location>
</feature>
<evidence type="ECO:0000256" key="6">
    <source>
        <dbReference type="PROSITE-ProRule" id="PRU00169"/>
    </source>
</evidence>
<keyword evidence="3" id="KW-0805">Transcription regulation</keyword>
<dbReference type="CDD" id="cd00383">
    <property type="entry name" value="trans_reg_C"/>
    <property type="match status" value="1"/>
</dbReference>
<dbReference type="PROSITE" id="PS50110">
    <property type="entry name" value="RESPONSE_REGULATORY"/>
    <property type="match status" value="1"/>
</dbReference>
<dbReference type="InterPro" id="IPR036388">
    <property type="entry name" value="WH-like_DNA-bd_sf"/>
</dbReference>
<dbReference type="PROSITE" id="PS51755">
    <property type="entry name" value="OMPR_PHOB"/>
    <property type="match status" value="1"/>
</dbReference>
<comment type="caution">
    <text evidence="10">The sequence shown here is derived from an EMBL/GenBank/DDBJ whole genome shotgun (WGS) entry which is preliminary data.</text>
</comment>
<evidence type="ECO:0000256" key="4">
    <source>
        <dbReference type="ARBA" id="ARBA00023125"/>
    </source>
</evidence>
<evidence type="ECO:0000256" key="5">
    <source>
        <dbReference type="ARBA" id="ARBA00023163"/>
    </source>
</evidence>
<dbReference type="Pfam" id="PF00486">
    <property type="entry name" value="Trans_reg_C"/>
    <property type="match status" value="1"/>
</dbReference>
<dbReference type="SUPFAM" id="SSF52172">
    <property type="entry name" value="CheY-like"/>
    <property type="match status" value="1"/>
</dbReference>
<dbReference type="RefSeq" id="WP_344821860.1">
    <property type="nucleotide sequence ID" value="NZ_BAABEZ010000001.1"/>
</dbReference>
<dbReference type="Gene3D" id="1.10.10.10">
    <property type="entry name" value="Winged helix-like DNA-binding domain superfamily/Winged helix DNA-binding domain"/>
    <property type="match status" value="1"/>
</dbReference>
<dbReference type="SMART" id="SM00862">
    <property type="entry name" value="Trans_reg_C"/>
    <property type="match status" value="1"/>
</dbReference>
<proteinExistence type="predicted"/>
<dbReference type="Pfam" id="PF00072">
    <property type="entry name" value="Response_reg"/>
    <property type="match status" value="1"/>
</dbReference>
<dbReference type="InterPro" id="IPR016032">
    <property type="entry name" value="Sig_transdc_resp-reg_C-effctor"/>
</dbReference>
<keyword evidence="1 6" id="KW-0597">Phosphoprotein</keyword>
<reference evidence="11" key="1">
    <citation type="journal article" date="2019" name="Int. J. Syst. Evol. Microbiol.">
        <title>The Global Catalogue of Microorganisms (GCM) 10K type strain sequencing project: providing services to taxonomists for standard genome sequencing and annotation.</title>
        <authorList>
            <consortium name="The Broad Institute Genomics Platform"/>
            <consortium name="The Broad Institute Genome Sequencing Center for Infectious Disease"/>
            <person name="Wu L."/>
            <person name="Ma J."/>
        </authorList>
    </citation>
    <scope>NUCLEOTIDE SEQUENCE [LARGE SCALE GENOMIC DNA]</scope>
    <source>
        <strain evidence="11">JCM 31921</strain>
    </source>
</reference>
<evidence type="ECO:0000256" key="1">
    <source>
        <dbReference type="ARBA" id="ARBA00022553"/>
    </source>
</evidence>
<feature type="modified residue" description="4-aspartylphosphate" evidence="6">
    <location>
        <position position="57"/>
    </location>
</feature>
<dbReference type="PANTHER" id="PTHR48111">
    <property type="entry name" value="REGULATOR OF RPOS"/>
    <property type="match status" value="1"/>
</dbReference>
<evidence type="ECO:0000256" key="3">
    <source>
        <dbReference type="ARBA" id="ARBA00023015"/>
    </source>
</evidence>
<dbReference type="InterPro" id="IPR001867">
    <property type="entry name" value="OmpR/PhoB-type_DNA-bd"/>
</dbReference>
<keyword evidence="4 7" id="KW-0238">DNA-binding</keyword>
<keyword evidence="2" id="KW-0902">Two-component regulatory system</keyword>
<sequence length="229" mass="26247">MMQELPEKILIVDDEPDIIEFISYNLKNKGYLIETANNGSEAIRKAKTFRPDLILLDMMMPVKDGLTTLRELRIMPDFEETPVIFLTALRDEKSEITGLQTGADDYITKPIKPELLATRVSAVLRRMKKDREAEEKITLGDLEINKTKFTVTYKGQDIVLAKKEFELLSLLASKPGRVFLRNEILQRVWGTEVIVGDRTIDVHIRKIRQKAGVDFITTVKGVGYKFEME</sequence>
<dbReference type="EMBL" id="BAABEZ010000001">
    <property type="protein sequence ID" value="GAA4449019.1"/>
    <property type="molecule type" value="Genomic_DNA"/>
</dbReference>
<feature type="domain" description="OmpR/PhoB-type" evidence="9">
    <location>
        <begin position="134"/>
        <end position="228"/>
    </location>
</feature>
<evidence type="ECO:0000256" key="2">
    <source>
        <dbReference type="ARBA" id="ARBA00023012"/>
    </source>
</evidence>
<keyword evidence="5" id="KW-0804">Transcription</keyword>
<dbReference type="InterPro" id="IPR011006">
    <property type="entry name" value="CheY-like_superfamily"/>
</dbReference>
<keyword evidence="11" id="KW-1185">Reference proteome</keyword>
<evidence type="ECO:0000313" key="11">
    <source>
        <dbReference type="Proteomes" id="UP001501410"/>
    </source>
</evidence>
<dbReference type="Gene3D" id="3.40.50.2300">
    <property type="match status" value="1"/>
</dbReference>
<evidence type="ECO:0000313" key="10">
    <source>
        <dbReference type="EMBL" id="GAA4449019.1"/>
    </source>
</evidence>
<accession>A0ABP8MDU9</accession>
<evidence type="ECO:0000259" key="8">
    <source>
        <dbReference type="PROSITE" id="PS50110"/>
    </source>
</evidence>
<dbReference type="InterPro" id="IPR039420">
    <property type="entry name" value="WalR-like"/>
</dbReference>
<dbReference type="InterPro" id="IPR001789">
    <property type="entry name" value="Sig_transdc_resp-reg_receiver"/>
</dbReference>